<dbReference type="GeneID" id="28834040"/>
<keyword evidence="3" id="KW-0963">Cytoplasm</keyword>
<dbReference type="PANTHER" id="PTHR10285">
    <property type="entry name" value="URIDINE KINASE"/>
    <property type="match status" value="1"/>
</dbReference>
<keyword evidence="4" id="KW-0808">Transferase</keyword>
<reference evidence="10 11" key="1">
    <citation type="submission" date="2016-03" db="EMBL/GenBank/DDBJ databases">
        <title>Comparative genomics of Pseudogymnoascus destructans, the fungus causing white-nose syndrome of bats.</title>
        <authorList>
            <person name="Palmer J.M."/>
            <person name="Drees K.P."/>
            <person name="Foster J.T."/>
            <person name="Lindner D.L."/>
        </authorList>
    </citation>
    <scope>NUCLEOTIDE SEQUENCE [LARGE SCALE GENOMIC DNA]</scope>
    <source>
        <strain evidence="10 11">UAMH 10579</strain>
    </source>
</reference>
<name>A0A2P2SW04_9PEZI</name>
<dbReference type="AlphaFoldDB" id="A0A2P2SW04"/>
<protein>
    <recommendedName>
        <fullName evidence="12">Kinase</fullName>
    </recommendedName>
</protein>
<dbReference type="SUPFAM" id="SSF52540">
    <property type="entry name" value="P-loop containing nucleoside triphosphate hydrolases"/>
    <property type="match status" value="1"/>
</dbReference>
<dbReference type="RefSeq" id="XP_018134746.2">
    <property type="nucleotide sequence ID" value="XM_018270182.2"/>
</dbReference>
<evidence type="ECO:0000256" key="3">
    <source>
        <dbReference type="ARBA" id="ARBA00022490"/>
    </source>
</evidence>
<dbReference type="EMBL" id="KV460207">
    <property type="protein sequence ID" value="OBU01014.2"/>
    <property type="molecule type" value="Genomic_DNA"/>
</dbReference>
<evidence type="ECO:0000256" key="7">
    <source>
        <dbReference type="ARBA" id="ARBA00022840"/>
    </source>
</evidence>
<evidence type="ECO:0000256" key="6">
    <source>
        <dbReference type="ARBA" id="ARBA00022777"/>
    </source>
</evidence>
<dbReference type="GO" id="GO:0005634">
    <property type="term" value="C:nucleus"/>
    <property type="evidence" value="ECO:0007669"/>
    <property type="project" value="UniProtKB-SubCell"/>
</dbReference>
<reference evidence="11" key="2">
    <citation type="journal article" date="2018" name="Nat. Commun.">
        <title>Extreme sensitivity to ultraviolet light in the fungal pathogen causing white-nose syndrome of bats.</title>
        <authorList>
            <person name="Palmer J.M."/>
            <person name="Drees K.P."/>
            <person name="Foster J.T."/>
            <person name="Lindner D.L."/>
        </authorList>
    </citation>
    <scope>NUCLEOTIDE SEQUENCE [LARGE SCALE GENOMIC DNA]</scope>
    <source>
        <strain evidence="11">UAMH 10579</strain>
    </source>
</reference>
<evidence type="ECO:0000256" key="9">
    <source>
        <dbReference type="ARBA" id="ARBA00061312"/>
    </source>
</evidence>
<evidence type="ECO:0000256" key="1">
    <source>
        <dbReference type="ARBA" id="ARBA00004123"/>
    </source>
</evidence>
<proteinExistence type="inferred from homology"/>
<evidence type="ECO:0000313" key="11">
    <source>
        <dbReference type="Proteomes" id="UP000091956"/>
    </source>
</evidence>
<dbReference type="STRING" id="342668.A0A2P2SW04"/>
<evidence type="ECO:0008006" key="12">
    <source>
        <dbReference type="Google" id="ProtNLM"/>
    </source>
</evidence>
<sequence>MSRDSRAQLVVESVLPFIEAHRKLEHQGNAKKPFILGVTGLQGSGKSHLASALVVALSKDHNYNTIEVSLDDFYLRHDEQISLRTQNPSNNLFKARGQPGTHDPVLLKSFFSQFSDPLAKHVWIPSFDKGLFQGEGDRLPLSEWKTIDCHCPIDVVIFEGWCVGFQPCPDIEVERKRVEALQIRHLNEPEKSIMDLPRSQFCTTTLGDHKLVDLLHVNDCLRRYSEDFMGPQHFDFMVHLDTNDLGNVYTWRIQQEHALHRRKGTGMTDEAVVKFVQIYMPAYELYLDGLRSGFFRETGSFIRTKGQLQLVMDVERNVVESKLF</sequence>
<evidence type="ECO:0000256" key="8">
    <source>
        <dbReference type="ARBA" id="ARBA00023242"/>
    </source>
</evidence>
<accession>A0A2P2SW04</accession>
<dbReference type="GO" id="GO:0005524">
    <property type="term" value="F:ATP binding"/>
    <property type="evidence" value="ECO:0007669"/>
    <property type="project" value="UniProtKB-KW"/>
</dbReference>
<gene>
    <name evidence="10" type="ORF">VE01_00654</name>
</gene>
<dbReference type="GO" id="GO:0016301">
    <property type="term" value="F:kinase activity"/>
    <property type="evidence" value="ECO:0007669"/>
    <property type="project" value="UniProtKB-KW"/>
</dbReference>
<keyword evidence="11" id="KW-1185">Reference proteome</keyword>
<keyword evidence="6" id="KW-0418">Kinase</keyword>
<evidence type="ECO:0000256" key="4">
    <source>
        <dbReference type="ARBA" id="ARBA00022679"/>
    </source>
</evidence>
<evidence type="ECO:0000256" key="2">
    <source>
        <dbReference type="ARBA" id="ARBA00004496"/>
    </source>
</evidence>
<evidence type="ECO:0000313" key="10">
    <source>
        <dbReference type="EMBL" id="OBU01014.2"/>
    </source>
</evidence>
<organism evidence="10 11">
    <name type="scientific">Pseudogymnoascus verrucosus</name>
    <dbReference type="NCBI Taxonomy" id="342668"/>
    <lineage>
        <taxon>Eukaryota</taxon>
        <taxon>Fungi</taxon>
        <taxon>Dikarya</taxon>
        <taxon>Ascomycota</taxon>
        <taxon>Pezizomycotina</taxon>
        <taxon>Leotiomycetes</taxon>
        <taxon>Thelebolales</taxon>
        <taxon>Thelebolaceae</taxon>
        <taxon>Pseudogymnoascus</taxon>
    </lineage>
</organism>
<keyword evidence="7" id="KW-0067">ATP-binding</keyword>
<dbReference type="GO" id="GO:0005737">
    <property type="term" value="C:cytoplasm"/>
    <property type="evidence" value="ECO:0007669"/>
    <property type="project" value="UniProtKB-SubCell"/>
</dbReference>
<keyword evidence="8" id="KW-0539">Nucleus</keyword>
<dbReference type="FunFam" id="3.40.50.300:FF:001691">
    <property type="entry name" value="Probable ATP-dependent kinase TDA10"/>
    <property type="match status" value="1"/>
</dbReference>
<dbReference type="InterPro" id="IPR027417">
    <property type="entry name" value="P-loop_NTPase"/>
</dbReference>
<dbReference type="Proteomes" id="UP000091956">
    <property type="component" value="Unassembled WGS sequence"/>
</dbReference>
<keyword evidence="5" id="KW-0547">Nucleotide-binding</keyword>
<comment type="subcellular location">
    <subcellularLocation>
        <location evidence="2">Cytoplasm</location>
    </subcellularLocation>
    <subcellularLocation>
        <location evidence="1">Nucleus</location>
    </subcellularLocation>
</comment>
<comment type="similarity">
    <text evidence="9">Belongs to the GLYK kinase family.</text>
</comment>
<evidence type="ECO:0000256" key="5">
    <source>
        <dbReference type="ARBA" id="ARBA00022741"/>
    </source>
</evidence>
<dbReference type="Gene3D" id="3.40.50.300">
    <property type="entry name" value="P-loop containing nucleotide triphosphate hydrolases"/>
    <property type="match status" value="1"/>
</dbReference>